<dbReference type="SUPFAM" id="SSF81271">
    <property type="entry name" value="TGS-like"/>
    <property type="match status" value="1"/>
</dbReference>
<comment type="cofactor">
    <cofactor evidence="1">
        <name>Mg(2+)</name>
        <dbReference type="ChEBI" id="CHEBI:18420"/>
    </cofactor>
</comment>
<dbReference type="InterPro" id="IPR012675">
    <property type="entry name" value="Beta-grasp_dom_sf"/>
</dbReference>
<keyword evidence="4 6" id="KW-0067">ATP-binding</keyword>
<dbReference type="GO" id="GO:0043023">
    <property type="term" value="F:ribosomal large subunit binding"/>
    <property type="evidence" value="ECO:0007669"/>
    <property type="project" value="UniProtKB-UniRule"/>
</dbReference>
<dbReference type="Gene3D" id="3.10.20.30">
    <property type="match status" value="1"/>
</dbReference>
<dbReference type="GO" id="GO:0016887">
    <property type="term" value="F:ATP hydrolysis activity"/>
    <property type="evidence" value="ECO:0007669"/>
    <property type="project" value="UniProtKB-UniRule"/>
</dbReference>
<dbReference type="PRINTS" id="PR00326">
    <property type="entry name" value="GTP1OBG"/>
</dbReference>
<keyword evidence="5" id="KW-0460">Magnesium</keyword>
<organism evidence="7 8">
    <name type="scientific">Candidatus Pantoea carbekii</name>
    <dbReference type="NCBI Taxonomy" id="1235990"/>
    <lineage>
        <taxon>Bacteria</taxon>
        <taxon>Pseudomonadati</taxon>
        <taxon>Pseudomonadota</taxon>
        <taxon>Gammaproteobacteria</taxon>
        <taxon>Enterobacterales</taxon>
        <taxon>Erwiniaceae</taxon>
        <taxon>Pantoea</taxon>
    </lineage>
</organism>
<dbReference type="Pfam" id="PF06071">
    <property type="entry name" value="YchF-GTPase_C"/>
    <property type="match status" value="1"/>
</dbReference>
<dbReference type="InterPro" id="IPR004396">
    <property type="entry name" value="ATPase_YchF/OLA1"/>
</dbReference>
<dbReference type="AlphaFoldDB" id="U3U9L5"/>
<evidence type="ECO:0000256" key="4">
    <source>
        <dbReference type="ARBA" id="ARBA00022840"/>
    </source>
</evidence>
<dbReference type="InterPro" id="IPR004095">
    <property type="entry name" value="TGS"/>
</dbReference>
<dbReference type="OrthoDB" id="9810373at2"/>
<dbReference type="GO" id="GO:0005737">
    <property type="term" value="C:cytoplasm"/>
    <property type="evidence" value="ECO:0007669"/>
    <property type="project" value="TreeGrafter"/>
</dbReference>
<proteinExistence type="inferred from homology"/>
<evidence type="ECO:0000256" key="3">
    <source>
        <dbReference type="ARBA" id="ARBA00022741"/>
    </source>
</evidence>
<dbReference type="EMBL" id="AP012554">
    <property type="protein sequence ID" value="BAO00553.1"/>
    <property type="molecule type" value="Genomic_DNA"/>
</dbReference>
<dbReference type="SUPFAM" id="SSF52540">
    <property type="entry name" value="P-loop containing nucleoside triphosphate hydrolases"/>
    <property type="match status" value="1"/>
</dbReference>
<sequence>MGFKCGIIGLPNVGKSTLFNALTKLTTQVGNFPFCTIKPNNGVVAVPDHRLDQLSKIVNSKCTIPTTMQFTDIAGLVKGASKGEGLGNQFLNNVRETEAIAHVVRCFENEKIIHVSGQVNPKEDIEIINTEMILSDFETCQRAIECAKKKTKFTQNDIDIKIATLEKCLLHLESMSMLRSLKLNNIEIDSIDYLKFLTIKPVMYIANIHNERTANNLYLSQIYSICETEGSIVVPLCATLESEISKLEDTEHSEFLIQLGLRESGLNRVISAGYKLLNLQTYFTVGAKEVRAWTVPIGTTALQAAGKIHSDFAKGFIRVQTIAFVDFITYKGEHGVKKAGKIRSEGKDYLIQDGDILNFLFKV</sequence>
<dbReference type="KEGG" id="pck:BMSBPS_0212"/>
<dbReference type="GO" id="GO:0005524">
    <property type="term" value="F:ATP binding"/>
    <property type="evidence" value="ECO:0007669"/>
    <property type="project" value="UniProtKB-UniRule"/>
</dbReference>
<dbReference type="InterPro" id="IPR027417">
    <property type="entry name" value="P-loop_NTPase"/>
</dbReference>
<dbReference type="InterPro" id="IPR012676">
    <property type="entry name" value="TGS-like"/>
</dbReference>
<dbReference type="Gene3D" id="1.10.150.300">
    <property type="entry name" value="TGS-like domain"/>
    <property type="match status" value="1"/>
</dbReference>
<dbReference type="NCBIfam" id="TIGR00092">
    <property type="entry name" value="redox-regulated ATPase YchF"/>
    <property type="match status" value="1"/>
</dbReference>
<dbReference type="Gene3D" id="3.40.50.300">
    <property type="entry name" value="P-loop containing nucleotide triphosphate hydrolases"/>
    <property type="match status" value="1"/>
</dbReference>
<dbReference type="InterPro" id="IPR006073">
    <property type="entry name" value="GTP-bd"/>
</dbReference>
<dbReference type="FunFam" id="1.10.150.300:FF:000001">
    <property type="entry name" value="Ribosome-binding ATPase YchF"/>
    <property type="match status" value="1"/>
</dbReference>
<dbReference type="PROSITE" id="PS51880">
    <property type="entry name" value="TGS"/>
    <property type="match status" value="1"/>
</dbReference>
<gene>
    <name evidence="6" type="primary">ychF</name>
    <name evidence="7" type="ORF">HHS_05830</name>
</gene>
<evidence type="ECO:0000313" key="8">
    <source>
        <dbReference type="Proteomes" id="UP000016900"/>
    </source>
</evidence>
<dbReference type="Pfam" id="PF01926">
    <property type="entry name" value="MMR_HSR1"/>
    <property type="match status" value="1"/>
</dbReference>
<evidence type="ECO:0000256" key="1">
    <source>
        <dbReference type="ARBA" id="ARBA00001946"/>
    </source>
</evidence>
<dbReference type="HAMAP" id="MF_00944">
    <property type="entry name" value="YchF_OLA1_ATPase"/>
    <property type="match status" value="1"/>
</dbReference>
<evidence type="ECO:0000256" key="6">
    <source>
        <dbReference type="HAMAP-Rule" id="MF_00944"/>
    </source>
</evidence>
<comment type="similarity">
    <text evidence="6">Belongs to the TRAFAC class OBG-HflX-like GTPase superfamily. OBG GTPase family. YchF/OLA1 subfamily.</text>
</comment>
<dbReference type="PATRIC" id="fig|1235990.3.peg.578"/>
<feature type="binding site" evidence="6">
    <location>
        <begin position="12"/>
        <end position="17"/>
    </location>
    <ligand>
        <name>ATP</name>
        <dbReference type="ChEBI" id="CHEBI:30616"/>
    </ligand>
</feature>
<dbReference type="STRING" id="1235990.BMSBPS_0212"/>
<dbReference type="GO" id="GO:0005525">
    <property type="term" value="F:GTP binding"/>
    <property type="evidence" value="ECO:0007669"/>
    <property type="project" value="InterPro"/>
</dbReference>
<dbReference type="InterPro" id="IPR031167">
    <property type="entry name" value="G_OBG"/>
</dbReference>
<dbReference type="InterPro" id="IPR013029">
    <property type="entry name" value="YchF_C"/>
</dbReference>
<dbReference type="RefSeq" id="WP_022564572.1">
    <property type="nucleotide sequence ID" value="NZ_CP010907.1"/>
</dbReference>
<dbReference type="CDD" id="cd04867">
    <property type="entry name" value="TGS_YchF_OLA1"/>
    <property type="match status" value="1"/>
</dbReference>
<comment type="function">
    <text evidence="6">ATPase that binds to both the 70S ribosome and the 50S ribosomal subunit in a nucleotide-independent manner.</text>
</comment>
<dbReference type="PANTHER" id="PTHR23305">
    <property type="entry name" value="OBG GTPASE FAMILY"/>
    <property type="match status" value="1"/>
</dbReference>
<evidence type="ECO:0000313" key="7">
    <source>
        <dbReference type="EMBL" id="BAO00553.1"/>
    </source>
</evidence>
<dbReference type="CDD" id="cd01900">
    <property type="entry name" value="YchF"/>
    <property type="match status" value="1"/>
</dbReference>
<keyword evidence="3 6" id="KW-0547">Nucleotide-binding</keyword>
<evidence type="ECO:0000256" key="5">
    <source>
        <dbReference type="ARBA" id="ARBA00022842"/>
    </source>
</evidence>
<dbReference type="KEGG" id="hhs:HHS_05830"/>
<dbReference type="GO" id="GO:0046872">
    <property type="term" value="F:metal ion binding"/>
    <property type="evidence" value="ECO:0007669"/>
    <property type="project" value="UniProtKB-KW"/>
</dbReference>
<name>U3U9L5_9GAMM</name>
<dbReference type="eggNOG" id="COG0012">
    <property type="taxonomic scope" value="Bacteria"/>
</dbReference>
<keyword evidence="2" id="KW-0479">Metal-binding</keyword>
<accession>U3U9L5</accession>
<dbReference type="PROSITE" id="PS51710">
    <property type="entry name" value="G_OBG"/>
    <property type="match status" value="1"/>
</dbReference>
<reference evidence="7 8" key="1">
    <citation type="submission" date="2012-10" db="EMBL/GenBank/DDBJ databases">
        <title>Genome sequence of the symbiont of the pentatomidae stink bug Halyomorpha halys.</title>
        <authorList>
            <person name="Kobayashi H."/>
            <person name="Fujii-Muramatsu R."/>
            <person name="Takeishi K."/>
            <person name="Noda H."/>
        </authorList>
    </citation>
    <scope>NUCLEOTIDE SEQUENCE [LARGE SCALE GENOMIC DNA]</scope>
</reference>
<protein>
    <recommendedName>
        <fullName evidence="6">Ribosome-binding ATPase YchF</fullName>
    </recommendedName>
</protein>
<dbReference type="InterPro" id="IPR023192">
    <property type="entry name" value="TGS-like_dom_sf"/>
</dbReference>
<dbReference type="PANTHER" id="PTHR23305:SF18">
    <property type="entry name" value="OBG-TYPE G DOMAIN-CONTAINING PROTEIN"/>
    <property type="match status" value="1"/>
</dbReference>
<evidence type="ECO:0000256" key="2">
    <source>
        <dbReference type="ARBA" id="ARBA00022723"/>
    </source>
</evidence>
<keyword evidence="8" id="KW-1185">Reference proteome</keyword>
<dbReference type="PIRSF" id="PIRSF006641">
    <property type="entry name" value="CHP00092"/>
    <property type="match status" value="1"/>
</dbReference>
<dbReference type="InterPro" id="IPR041706">
    <property type="entry name" value="YchF_N"/>
</dbReference>
<dbReference type="FunFam" id="3.10.20.30:FF:000001">
    <property type="entry name" value="Ribosome-binding ATPase YchF"/>
    <property type="match status" value="1"/>
</dbReference>
<dbReference type="Proteomes" id="UP000016900">
    <property type="component" value="Chromosome"/>
</dbReference>